<keyword evidence="2" id="KW-0472">Membrane</keyword>
<dbReference type="InterPro" id="IPR024425">
    <property type="entry name" value="LiaF-like_C"/>
</dbReference>
<sequence length="436" mass="44648">MRRPAGSRMLFGMSAVSRGNPLNGFEETVKDFWDSRPRRPQSGRKVAGVAAGLGNRYGIDPVVIRVALVAGTVFGGFGLAFYLLGWLLFPAEGDEVSGIEALAGRGRSSMSKGFALVLAIVLLPVLGLTFTGGWFDGGGLIGLALLSLGLYLLHRSRGQDNRPVPVAAFAAGPAEAGTGAFTMSSDATTSATPAAGPGWDPLAADPAGWDLPTPGMPVPPVPPEPEYEPQPRRRNSKIGLAVFGLAVIVAGTGVALNLNGVAWFSLQHIVGMVLAVLGVGMVAGAFVRGSRGLVGLAVPLSIVGMLLTTSTFGDLDLRGGVGDLSATPRSVAELQPEYHHAAGQLNLDLTQLPPTGPITTTVNNGAGDTTIVVPANADVTYSCETSAGSVNCFNRSSDGVGQPPLTGTDNGEDGVGGQQITLHVTNGVGTVEVHRG</sequence>
<feature type="transmembrane region" description="Helical" evidence="2">
    <location>
        <begin position="293"/>
        <end position="313"/>
    </location>
</feature>
<accession>A0A2A9F806</accession>
<gene>
    <name evidence="5" type="ORF">ATK36_2592</name>
</gene>
<protein>
    <submittedName>
        <fullName evidence="5">Phage shock protein C (PspC) family protein</fullName>
    </submittedName>
</protein>
<keyword evidence="6" id="KW-1185">Reference proteome</keyword>
<dbReference type="Pfam" id="PF04024">
    <property type="entry name" value="PspC"/>
    <property type="match status" value="1"/>
</dbReference>
<feature type="transmembrane region" description="Helical" evidence="2">
    <location>
        <begin position="238"/>
        <end position="258"/>
    </location>
</feature>
<feature type="transmembrane region" description="Helical" evidence="2">
    <location>
        <begin position="62"/>
        <end position="89"/>
    </location>
</feature>
<organism evidence="5 6">
    <name type="scientific">Amycolatopsis sulphurea</name>
    <dbReference type="NCBI Taxonomy" id="76022"/>
    <lineage>
        <taxon>Bacteria</taxon>
        <taxon>Bacillati</taxon>
        <taxon>Actinomycetota</taxon>
        <taxon>Actinomycetes</taxon>
        <taxon>Pseudonocardiales</taxon>
        <taxon>Pseudonocardiaceae</taxon>
        <taxon>Amycolatopsis</taxon>
    </lineage>
</organism>
<reference evidence="5 6" key="1">
    <citation type="submission" date="2017-10" db="EMBL/GenBank/DDBJ databases">
        <title>Sequencing the genomes of 1000 actinobacteria strains.</title>
        <authorList>
            <person name="Klenk H.-P."/>
        </authorList>
    </citation>
    <scope>NUCLEOTIDE SEQUENCE [LARGE SCALE GENOMIC DNA]</scope>
    <source>
        <strain evidence="5 6">DSM 46092</strain>
    </source>
</reference>
<keyword evidence="2" id="KW-1133">Transmembrane helix</keyword>
<feature type="transmembrane region" description="Helical" evidence="2">
    <location>
        <begin position="110"/>
        <end position="128"/>
    </location>
</feature>
<evidence type="ECO:0000256" key="2">
    <source>
        <dbReference type="SAM" id="Phobius"/>
    </source>
</evidence>
<proteinExistence type="predicted"/>
<name>A0A2A9F806_9PSEU</name>
<evidence type="ECO:0000259" key="3">
    <source>
        <dbReference type="Pfam" id="PF04024"/>
    </source>
</evidence>
<comment type="caution">
    <text evidence="5">The sequence shown here is derived from an EMBL/GenBank/DDBJ whole genome shotgun (WGS) entry which is preliminary data.</text>
</comment>
<feature type="domain" description="Cell wall-active antibiotics response LiaF-like C-terminal" evidence="4">
    <location>
        <begin position="337"/>
        <end position="433"/>
    </location>
</feature>
<feature type="region of interest" description="Disordered" evidence="1">
    <location>
        <begin position="211"/>
        <end position="232"/>
    </location>
</feature>
<dbReference type="Proteomes" id="UP000243542">
    <property type="component" value="Unassembled WGS sequence"/>
</dbReference>
<feature type="compositionally biased region" description="Pro residues" evidence="1">
    <location>
        <begin position="214"/>
        <end position="224"/>
    </location>
</feature>
<dbReference type="InterPro" id="IPR007168">
    <property type="entry name" value="Phageshock_PspC_N"/>
</dbReference>
<keyword evidence="2" id="KW-0812">Transmembrane</keyword>
<evidence type="ECO:0000256" key="1">
    <source>
        <dbReference type="SAM" id="MobiDB-lite"/>
    </source>
</evidence>
<evidence type="ECO:0000259" key="4">
    <source>
        <dbReference type="Pfam" id="PF09922"/>
    </source>
</evidence>
<evidence type="ECO:0000313" key="5">
    <source>
        <dbReference type="EMBL" id="PFG47547.1"/>
    </source>
</evidence>
<evidence type="ECO:0000313" key="6">
    <source>
        <dbReference type="Proteomes" id="UP000243542"/>
    </source>
</evidence>
<dbReference type="AlphaFoldDB" id="A0A2A9F806"/>
<feature type="transmembrane region" description="Helical" evidence="2">
    <location>
        <begin position="264"/>
        <end position="286"/>
    </location>
</feature>
<feature type="domain" description="Phage shock protein PspC N-terminal" evidence="3">
    <location>
        <begin position="36"/>
        <end position="92"/>
    </location>
</feature>
<dbReference type="EMBL" id="PDJK01000002">
    <property type="protein sequence ID" value="PFG47547.1"/>
    <property type="molecule type" value="Genomic_DNA"/>
</dbReference>
<dbReference type="Pfam" id="PF09922">
    <property type="entry name" value="LiaF-like_C"/>
    <property type="match status" value="1"/>
</dbReference>